<reference evidence="1" key="1">
    <citation type="submission" date="2018-01" db="EMBL/GenBank/DDBJ databases">
        <title>An insight into the sialome of Amazonian anophelines.</title>
        <authorList>
            <person name="Ribeiro J.M."/>
            <person name="Scarpassa V."/>
            <person name="Calvo E."/>
        </authorList>
    </citation>
    <scope>NUCLEOTIDE SEQUENCE</scope>
</reference>
<dbReference type="AlphaFoldDB" id="A0A2M4D0D7"/>
<name>A0A2M4D0D7_ANODA</name>
<organism evidence="1">
    <name type="scientific">Anopheles darlingi</name>
    <name type="common">Mosquito</name>
    <dbReference type="NCBI Taxonomy" id="43151"/>
    <lineage>
        <taxon>Eukaryota</taxon>
        <taxon>Metazoa</taxon>
        <taxon>Ecdysozoa</taxon>
        <taxon>Arthropoda</taxon>
        <taxon>Hexapoda</taxon>
        <taxon>Insecta</taxon>
        <taxon>Pterygota</taxon>
        <taxon>Neoptera</taxon>
        <taxon>Endopterygota</taxon>
        <taxon>Diptera</taxon>
        <taxon>Nematocera</taxon>
        <taxon>Culicoidea</taxon>
        <taxon>Culicidae</taxon>
        <taxon>Anophelinae</taxon>
        <taxon>Anopheles</taxon>
    </lineage>
</organism>
<protein>
    <submittedName>
        <fullName evidence="1">Putative secreted protein</fullName>
    </submittedName>
</protein>
<proteinExistence type="predicted"/>
<evidence type="ECO:0000313" key="1">
    <source>
        <dbReference type="EMBL" id="MBW71016.1"/>
    </source>
</evidence>
<dbReference type="EMBL" id="GGFL01006838">
    <property type="protein sequence ID" value="MBW71016.1"/>
    <property type="molecule type" value="Transcribed_RNA"/>
</dbReference>
<accession>A0A2M4D0D7</accession>
<sequence>MASSPGPPAHKAVVVAVSSWLSTLQEAESFHNKHNLHTQRRVLNAASTTSSIRRARQGGFTRAPTRRRAITLLTEPYSRLSTVPYTPSQGTVAAVVVRWLDAPRGADSGCCSAVPRTATVTTTATTRTTTFPPSALIIVLVFVATTPRNLRPLLRELSF</sequence>